<gene>
    <name evidence="1" type="ORF">VF00_C0001G0031</name>
</gene>
<proteinExistence type="predicted"/>
<reference evidence="1 2" key="1">
    <citation type="journal article" date="2015" name="Nature">
        <title>rRNA introns, odd ribosomes, and small enigmatic genomes across a large radiation of phyla.</title>
        <authorList>
            <person name="Brown C.T."/>
            <person name="Hug L.A."/>
            <person name="Thomas B.C."/>
            <person name="Sharon I."/>
            <person name="Castelle C.J."/>
            <person name="Singh A."/>
            <person name="Wilkins M.J."/>
            <person name="Williams K.H."/>
            <person name="Banfield J.F."/>
        </authorList>
    </citation>
    <scope>NUCLEOTIDE SEQUENCE [LARGE SCALE GENOMIC DNA]</scope>
</reference>
<evidence type="ECO:0000313" key="1">
    <source>
        <dbReference type="EMBL" id="KKW27096.1"/>
    </source>
</evidence>
<evidence type="ECO:0000313" key="2">
    <source>
        <dbReference type="Proteomes" id="UP000034913"/>
    </source>
</evidence>
<dbReference type="Proteomes" id="UP000034913">
    <property type="component" value="Unassembled WGS sequence"/>
</dbReference>
<sequence>MKRSFWTIDLGQVLILALVLVLGWVVWQLNADYAAYRAQTVATYQSALGSALRYSTATWADGHTERLPILTPDPSWPLQLKGVSLDLDQNGEMWMRVDLFPLPSDPMERKQHRGTYDTNYFQYVFLSLDDQGNLKTLIAHGFPSYDRAKPAVPPVDLSPVFASDKPIRYYHIALEDTLGAWPEPDAVIETKAKSMPDGKTVTLYQVDRGKSEFYRKLKAAFRASTA</sequence>
<comment type="caution">
    <text evidence="1">The sequence shown here is derived from an EMBL/GenBank/DDBJ whole genome shotgun (WGS) entry which is preliminary data.</text>
</comment>
<protein>
    <submittedName>
        <fullName evidence="1">Uncharacterized protein</fullName>
    </submittedName>
</protein>
<organism evidence="1 2">
    <name type="scientific">candidate division Kazan bacterium GW2011_GWB1_52_7</name>
    <dbReference type="NCBI Taxonomy" id="1620414"/>
    <lineage>
        <taxon>Bacteria</taxon>
        <taxon>Bacteria division Kazan-3B-28</taxon>
    </lineage>
</organism>
<name>A0A0G1X7Z2_UNCK3</name>
<accession>A0A0G1X7Z2</accession>
<dbReference type="EMBL" id="LCRB01000001">
    <property type="protein sequence ID" value="KKW27096.1"/>
    <property type="molecule type" value="Genomic_DNA"/>
</dbReference>
<dbReference type="AlphaFoldDB" id="A0A0G1X7Z2"/>